<organism evidence="5 6">
    <name type="scientific">Pinctada imbricata</name>
    <name type="common">Atlantic pearl-oyster</name>
    <name type="synonym">Pinctada martensii</name>
    <dbReference type="NCBI Taxonomy" id="66713"/>
    <lineage>
        <taxon>Eukaryota</taxon>
        <taxon>Metazoa</taxon>
        <taxon>Spiralia</taxon>
        <taxon>Lophotrochozoa</taxon>
        <taxon>Mollusca</taxon>
        <taxon>Bivalvia</taxon>
        <taxon>Autobranchia</taxon>
        <taxon>Pteriomorphia</taxon>
        <taxon>Pterioida</taxon>
        <taxon>Pterioidea</taxon>
        <taxon>Pteriidae</taxon>
        <taxon>Pinctada</taxon>
    </lineage>
</organism>
<feature type="transmembrane region" description="Helical" evidence="3">
    <location>
        <begin position="119"/>
        <end position="144"/>
    </location>
</feature>
<reference evidence="5" key="1">
    <citation type="submission" date="2019-08" db="EMBL/GenBank/DDBJ databases">
        <title>The improved chromosome-level genome for the pearl oyster Pinctada fucata martensii using PacBio sequencing and Hi-C.</title>
        <authorList>
            <person name="Zheng Z."/>
        </authorList>
    </citation>
    <scope>NUCLEOTIDE SEQUENCE</scope>
    <source>
        <strain evidence="5">ZZ-2019</strain>
        <tissue evidence="5">Adductor muscle</tissue>
    </source>
</reference>
<dbReference type="Pfam" id="PF00084">
    <property type="entry name" value="Sushi"/>
    <property type="match status" value="1"/>
</dbReference>
<evidence type="ECO:0000256" key="2">
    <source>
        <dbReference type="PROSITE-ProRule" id="PRU00302"/>
    </source>
</evidence>
<dbReference type="PROSITE" id="PS50923">
    <property type="entry name" value="SUSHI"/>
    <property type="match status" value="1"/>
</dbReference>
<dbReference type="SMART" id="SM00032">
    <property type="entry name" value="CCP"/>
    <property type="match status" value="1"/>
</dbReference>
<name>A0AA88YAE6_PINIB</name>
<proteinExistence type="predicted"/>
<evidence type="ECO:0000256" key="3">
    <source>
        <dbReference type="SAM" id="Phobius"/>
    </source>
</evidence>
<keyword evidence="3" id="KW-0472">Membrane</keyword>
<comment type="caution">
    <text evidence="2">Lacks conserved residue(s) required for the propagation of feature annotation.</text>
</comment>
<dbReference type="EMBL" id="VSWD01000008">
    <property type="protein sequence ID" value="KAK3095409.1"/>
    <property type="molecule type" value="Genomic_DNA"/>
</dbReference>
<comment type="caution">
    <text evidence="5">The sequence shown here is derived from an EMBL/GenBank/DDBJ whole genome shotgun (WGS) entry which is preliminary data.</text>
</comment>
<dbReference type="AlphaFoldDB" id="A0AA88YAE6"/>
<dbReference type="Gene3D" id="2.10.70.10">
    <property type="entry name" value="Complement Module, domain 1"/>
    <property type="match status" value="1"/>
</dbReference>
<evidence type="ECO:0000313" key="6">
    <source>
        <dbReference type="Proteomes" id="UP001186944"/>
    </source>
</evidence>
<keyword evidence="6" id="KW-1185">Reference proteome</keyword>
<dbReference type="InterPro" id="IPR000436">
    <property type="entry name" value="Sushi_SCR_CCP_dom"/>
</dbReference>
<keyword evidence="2" id="KW-0768">Sushi</keyword>
<feature type="domain" description="Sushi" evidence="4">
    <location>
        <begin position="41"/>
        <end position="108"/>
    </location>
</feature>
<keyword evidence="1" id="KW-1015">Disulfide bond</keyword>
<dbReference type="CDD" id="cd00033">
    <property type="entry name" value="CCP"/>
    <property type="match status" value="1"/>
</dbReference>
<evidence type="ECO:0000256" key="1">
    <source>
        <dbReference type="ARBA" id="ARBA00023157"/>
    </source>
</evidence>
<evidence type="ECO:0000259" key="4">
    <source>
        <dbReference type="PROSITE" id="PS50923"/>
    </source>
</evidence>
<dbReference type="SUPFAM" id="SSF57535">
    <property type="entry name" value="Complement control module/SCR domain"/>
    <property type="match status" value="1"/>
</dbReference>
<keyword evidence="3" id="KW-0812">Transmembrane</keyword>
<sequence>MRSDAREDYEYPARWPITRALQENSNPISYCSLSLSYCSLSECPPLLSLPKTNTSHTTPDISVSSQQRYIGTEVTVTCPDNYFIVGHDVITCLDSLEWSVDSLPHCTDVLYGVPESTKLYIGVFSACALIVLLGFAVVIGKIICKNRKDER</sequence>
<keyword evidence="3" id="KW-1133">Transmembrane helix</keyword>
<dbReference type="InterPro" id="IPR035976">
    <property type="entry name" value="Sushi/SCR/CCP_sf"/>
</dbReference>
<protein>
    <recommendedName>
        <fullName evidence="4">Sushi domain-containing protein</fullName>
    </recommendedName>
</protein>
<gene>
    <name evidence="5" type="ORF">FSP39_014323</name>
</gene>
<dbReference type="Proteomes" id="UP001186944">
    <property type="component" value="Unassembled WGS sequence"/>
</dbReference>
<accession>A0AA88YAE6</accession>
<evidence type="ECO:0000313" key="5">
    <source>
        <dbReference type="EMBL" id="KAK3095409.1"/>
    </source>
</evidence>